<dbReference type="InterPro" id="IPR036305">
    <property type="entry name" value="RGS_sf"/>
</dbReference>
<feature type="transmembrane region" description="Helical" evidence="1">
    <location>
        <begin position="126"/>
        <end position="144"/>
    </location>
</feature>
<keyword evidence="1" id="KW-0472">Membrane</keyword>
<evidence type="ECO:0000313" key="4">
    <source>
        <dbReference type="Proteomes" id="UP001443914"/>
    </source>
</evidence>
<gene>
    <name evidence="3" type="ORF">RND81_11G009400</name>
</gene>
<evidence type="ECO:0000259" key="2">
    <source>
        <dbReference type="PROSITE" id="PS50132"/>
    </source>
</evidence>
<organism evidence="3 4">
    <name type="scientific">Saponaria officinalis</name>
    <name type="common">Common soapwort</name>
    <name type="synonym">Lychnis saponaria</name>
    <dbReference type="NCBI Taxonomy" id="3572"/>
    <lineage>
        <taxon>Eukaryota</taxon>
        <taxon>Viridiplantae</taxon>
        <taxon>Streptophyta</taxon>
        <taxon>Embryophyta</taxon>
        <taxon>Tracheophyta</taxon>
        <taxon>Spermatophyta</taxon>
        <taxon>Magnoliopsida</taxon>
        <taxon>eudicotyledons</taxon>
        <taxon>Gunneridae</taxon>
        <taxon>Pentapetalae</taxon>
        <taxon>Caryophyllales</taxon>
        <taxon>Caryophyllaceae</taxon>
        <taxon>Caryophylleae</taxon>
        <taxon>Saponaria</taxon>
    </lineage>
</organism>
<keyword evidence="1" id="KW-1133">Transmembrane helix</keyword>
<protein>
    <recommendedName>
        <fullName evidence="2">RGS domain-containing protein</fullName>
    </recommendedName>
</protein>
<feature type="transmembrane region" description="Helical" evidence="1">
    <location>
        <begin position="156"/>
        <end position="176"/>
    </location>
</feature>
<feature type="transmembrane region" description="Helical" evidence="1">
    <location>
        <begin position="196"/>
        <end position="213"/>
    </location>
</feature>
<dbReference type="PANTHER" id="PTHR10845">
    <property type="entry name" value="REGULATOR OF G PROTEIN SIGNALING"/>
    <property type="match status" value="1"/>
</dbReference>
<feature type="domain" description="RGS" evidence="2">
    <location>
        <begin position="294"/>
        <end position="412"/>
    </location>
</feature>
<dbReference type="InterPro" id="IPR016137">
    <property type="entry name" value="RGS"/>
</dbReference>
<dbReference type="SMART" id="SM00315">
    <property type="entry name" value="RGS"/>
    <property type="match status" value="1"/>
</dbReference>
<dbReference type="PROSITE" id="PS50132">
    <property type="entry name" value="RGS"/>
    <property type="match status" value="1"/>
</dbReference>
<dbReference type="AlphaFoldDB" id="A0AAW1HG16"/>
<dbReference type="Proteomes" id="UP001443914">
    <property type="component" value="Unassembled WGS sequence"/>
</dbReference>
<feature type="transmembrane region" description="Helical" evidence="1">
    <location>
        <begin position="15"/>
        <end position="36"/>
    </location>
</feature>
<dbReference type="PANTHER" id="PTHR10845:SF192">
    <property type="entry name" value="DOUBLE HIT, ISOFORM B"/>
    <property type="match status" value="1"/>
</dbReference>
<evidence type="ECO:0000313" key="3">
    <source>
        <dbReference type="EMBL" id="KAK9675476.1"/>
    </source>
</evidence>
<feature type="transmembrane region" description="Helical" evidence="1">
    <location>
        <begin position="48"/>
        <end position="72"/>
    </location>
</feature>
<keyword evidence="1" id="KW-0812">Transmembrane</keyword>
<feature type="transmembrane region" description="Helical" evidence="1">
    <location>
        <begin position="92"/>
        <end position="114"/>
    </location>
</feature>
<dbReference type="Gene3D" id="1.10.167.10">
    <property type="entry name" value="Regulator of G-protein Signalling 4, domain 2"/>
    <property type="match status" value="1"/>
</dbReference>
<sequence length="460" mass="53185">MGECSLNGGCPSDYVAIFVSALSLFLLIARSAFPFLIYKLSIPKGSAFWIPAIQIVASFNLLASTVMSVNMIKFEKRYWWQSCYLWAVWAEGPFGFGLLLSCRIVQVYHLYFVFVKKRLPQIRSRFFLPLILLPWVAAAARIQIKKPLNDRCQLTILWTIPVTFLHTLYVVILVGFTRSIRHVDFRFRELKDLWRGVLVSSISVGFWVAAYILNEIHDDVKWLQVASRFLLALMTSVFVLAFFSLSSSQPLLSQISLRTRDRPEFETMGQALGIFDKGIVSKREQPLSEHCNEPLDKLLLCKRFRQSFMAFAESCWAGESVHFYDEVQELGNLPAEDSVRRIYMARHIIQNYIVPGAPMEVNISHRCREQILNTLDLAHPDLFKTALIELLHLMKTNLVRDYWSSTFYMKYREASDMERNDHDLELVTTLNVAPRLSYVQASDDPFHQDHLLKEHDILPS</sequence>
<dbReference type="EMBL" id="JBDFQZ010000011">
    <property type="protein sequence ID" value="KAK9675476.1"/>
    <property type="molecule type" value="Genomic_DNA"/>
</dbReference>
<comment type="caution">
    <text evidence="3">The sequence shown here is derived from an EMBL/GenBank/DDBJ whole genome shotgun (WGS) entry which is preliminary data.</text>
</comment>
<dbReference type="Pfam" id="PF00615">
    <property type="entry name" value="RGS"/>
    <property type="match status" value="1"/>
</dbReference>
<dbReference type="InterPro" id="IPR044926">
    <property type="entry name" value="RGS_subdomain_2"/>
</dbReference>
<name>A0AAW1HG16_SAPOF</name>
<keyword evidence="4" id="KW-1185">Reference proteome</keyword>
<proteinExistence type="predicted"/>
<accession>A0AAW1HG16</accession>
<dbReference type="SUPFAM" id="SSF48097">
    <property type="entry name" value="Regulator of G-protein signaling, RGS"/>
    <property type="match status" value="1"/>
</dbReference>
<reference evidence="3" key="1">
    <citation type="submission" date="2024-03" db="EMBL/GenBank/DDBJ databases">
        <title>WGS assembly of Saponaria officinalis var. Norfolk2.</title>
        <authorList>
            <person name="Jenkins J."/>
            <person name="Shu S."/>
            <person name="Grimwood J."/>
            <person name="Barry K."/>
            <person name="Goodstein D."/>
            <person name="Schmutz J."/>
            <person name="Leebens-Mack J."/>
            <person name="Osbourn A."/>
        </authorList>
    </citation>
    <scope>NUCLEOTIDE SEQUENCE [LARGE SCALE GENOMIC DNA]</scope>
    <source>
        <strain evidence="3">JIC</strain>
    </source>
</reference>
<feature type="transmembrane region" description="Helical" evidence="1">
    <location>
        <begin position="225"/>
        <end position="245"/>
    </location>
</feature>
<evidence type="ECO:0000256" key="1">
    <source>
        <dbReference type="SAM" id="Phobius"/>
    </source>
</evidence>